<reference evidence="1" key="1">
    <citation type="submission" date="2022-03" db="EMBL/GenBank/DDBJ databases">
        <authorList>
            <person name="Sayadi A."/>
        </authorList>
    </citation>
    <scope>NUCLEOTIDE SEQUENCE</scope>
</reference>
<comment type="caution">
    <text evidence="1">The sequence shown here is derived from an EMBL/GenBank/DDBJ whole genome shotgun (WGS) entry which is preliminary data.</text>
</comment>
<gene>
    <name evidence="1" type="ORF">ACAOBT_LOCUS18137</name>
</gene>
<dbReference type="Proteomes" id="UP001152888">
    <property type="component" value="Unassembled WGS sequence"/>
</dbReference>
<dbReference type="AlphaFoldDB" id="A0A9P0L273"/>
<accession>A0A9P0L273</accession>
<sequence>MTRTSKMLEESFGRMVLTQ</sequence>
<name>A0A9P0L273_ACAOB</name>
<dbReference type="EMBL" id="CAKOFQ010007031">
    <property type="protein sequence ID" value="CAH1987886.1"/>
    <property type="molecule type" value="Genomic_DNA"/>
</dbReference>
<evidence type="ECO:0000313" key="2">
    <source>
        <dbReference type="Proteomes" id="UP001152888"/>
    </source>
</evidence>
<organism evidence="1 2">
    <name type="scientific">Acanthoscelides obtectus</name>
    <name type="common">Bean weevil</name>
    <name type="synonym">Bruchus obtectus</name>
    <dbReference type="NCBI Taxonomy" id="200917"/>
    <lineage>
        <taxon>Eukaryota</taxon>
        <taxon>Metazoa</taxon>
        <taxon>Ecdysozoa</taxon>
        <taxon>Arthropoda</taxon>
        <taxon>Hexapoda</taxon>
        <taxon>Insecta</taxon>
        <taxon>Pterygota</taxon>
        <taxon>Neoptera</taxon>
        <taxon>Endopterygota</taxon>
        <taxon>Coleoptera</taxon>
        <taxon>Polyphaga</taxon>
        <taxon>Cucujiformia</taxon>
        <taxon>Chrysomeloidea</taxon>
        <taxon>Chrysomelidae</taxon>
        <taxon>Bruchinae</taxon>
        <taxon>Bruchini</taxon>
        <taxon>Acanthoscelides</taxon>
    </lineage>
</organism>
<evidence type="ECO:0000313" key="1">
    <source>
        <dbReference type="EMBL" id="CAH1987886.1"/>
    </source>
</evidence>
<keyword evidence="2" id="KW-1185">Reference proteome</keyword>
<proteinExistence type="predicted"/>
<protein>
    <submittedName>
        <fullName evidence="1">Uncharacterized protein</fullName>
    </submittedName>
</protein>